<dbReference type="Gene3D" id="3.40.50.2000">
    <property type="entry name" value="Glycogen Phosphorylase B"/>
    <property type="match status" value="2"/>
</dbReference>
<dbReference type="CDD" id="cd03811">
    <property type="entry name" value="GT4_GT28_WabH-like"/>
    <property type="match status" value="1"/>
</dbReference>
<dbReference type="PANTHER" id="PTHR12526:SF630">
    <property type="entry name" value="GLYCOSYLTRANSFERASE"/>
    <property type="match status" value="1"/>
</dbReference>
<reference evidence="4" key="1">
    <citation type="submission" date="2016-10" db="EMBL/GenBank/DDBJ databases">
        <authorList>
            <person name="Varghese N."/>
            <person name="Submissions S."/>
        </authorList>
    </citation>
    <scope>NUCLEOTIDE SEQUENCE [LARGE SCALE GENOMIC DNA]</scope>
    <source>
        <strain evidence="4">DSM 16471</strain>
    </source>
</reference>
<dbReference type="AlphaFoldDB" id="A0A1H7SH37"/>
<dbReference type="OrthoDB" id="798298at2"/>
<name>A0A1H7SH37_9FLAO</name>
<evidence type="ECO:0000313" key="4">
    <source>
        <dbReference type="Proteomes" id="UP000198990"/>
    </source>
</evidence>
<dbReference type="SUPFAM" id="SSF53756">
    <property type="entry name" value="UDP-Glycosyltransferase/glycogen phosphorylase"/>
    <property type="match status" value="1"/>
</dbReference>
<dbReference type="GO" id="GO:0016757">
    <property type="term" value="F:glycosyltransferase activity"/>
    <property type="evidence" value="ECO:0007669"/>
    <property type="project" value="InterPro"/>
</dbReference>
<dbReference type="InterPro" id="IPR001296">
    <property type="entry name" value="Glyco_trans_1"/>
</dbReference>
<accession>A0A1H7SH37</accession>
<feature type="domain" description="Glycosyltransferase subfamily 4-like N-terminal" evidence="2">
    <location>
        <begin position="13"/>
        <end position="182"/>
    </location>
</feature>
<dbReference type="Proteomes" id="UP000198990">
    <property type="component" value="Unassembled WGS sequence"/>
</dbReference>
<evidence type="ECO:0000259" key="1">
    <source>
        <dbReference type="Pfam" id="PF00534"/>
    </source>
</evidence>
<keyword evidence="4" id="KW-1185">Reference proteome</keyword>
<gene>
    <name evidence="3" type="ORF">SAMN04488008_1057</name>
</gene>
<dbReference type="STRING" id="228957.SAMN04488008_1057"/>
<dbReference type="RefSeq" id="WP_091624509.1">
    <property type="nucleotide sequence ID" value="NZ_FNZN01000005.1"/>
</dbReference>
<dbReference type="InterPro" id="IPR028098">
    <property type="entry name" value="Glyco_trans_4-like_N"/>
</dbReference>
<protein>
    <submittedName>
        <fullName evidence="3">N-acetylgalactosamine-N,N'-diacetylbacillosaminyl-diphospho-undecaprenol 4-alpha-N-acetylgalactosaminyltransferase</fullName>
    </submittedName>
</protein>
<sequence>MKIAILIYSLAGGGAERVVSYLLPYLKNRGIEVHLLLMNSTISYDIPKDIPIHFIEKSEGDEHGLLKLLKLPWLAYKYARLLKKLKITHSFALLTRPSYINILSQYFTKKTYKISISERSYPSMQYGYGNLQSKINNFLIKRLYPKTDQIICNSHGNANDLIENYKINASKITVVHNPINIDKINEIKPDTSIFQKDRFNVITVGRMDAGKNQELLITAITDFPNVHLFILGDGPLRMHLHTIVENLGISNRVTFLGFDNNPFRFLKEADLFMFGSNHEGFPNVLLEAMCCGLPILTTNCKSGPDEIMKLEDPKTDDIMISDFGILSPIGNLELFQKGLKYCLENPEYLQNCRTLVIERAKDFEKETILNSYTQHILS</sequence>
<evidence type="ECO:0000259" key="2">
    <source>
        <dbReference type="Pfam" id="PF13439"/>
    </source>
</evidence>
<organism evidence="3 4">
    <name type="scientific">Maribacter orientalis</name>
    <dbReference type="NCBI Taxonomy" id="228957"/>
    <lineage>
        <taxon>Bacteria</taxon>
        <taxon>Pseudomonadati</taxon>
        <taxon>Bacteroidota</taxon>
        <taxon>Flavobacteriia</taxon>
        <taxon>Flavobacteriales</taxon>
        <taxon>Flavobacteriaceae</taxon>
        <taxon>Maribacter</taxon>
    </lineage>
</organism>
<dbReference type="Pfam" id="PF13439">
    <property type="entry name" value="Glyco_transf_4"/>
    <property type="match status" value="1"/>
</dbReference>
<proteinExistence type="predicted"/>
<dbReference type="Pfam" id="PF00534">
    <property type="entry name" value="Glycos_transf_1"/>
    <property type="match status" value="1"/>
</dbReference>
<dbReference type="EMBL" id="FNZN01000005">
    <property type="protein sequence ID" value="SEL71805.1"/>
    <property type="molecule type" value="Genomic_DNA"/>
</dbReference>
<feature type="domain" description="Glycosyl transferase family 1" evidence="1">
    <location>
        <begin position="192"/>
        <end position="353"/>
    </location>
</feature>
<keyword evidence="3" id="KW-0808">Transferase</keyword>
<evidence type="ECO:0000313" key="3">
    <source>
        <dbReference type="EMBL" id="SEL71805.1"/>
    </source>
</evidence>
<dbReference type="PANTHER" id="PTHR12526">
    <property type="entry name" value="GLYCOSYLTRANSFERASE"/>
    <property type="match status" value="1"/>
</dbReference>